<dbReference type="InterPro" id="IPR036322">
    <property type="entry name" value="WD40_repeat_dom_sf"/>
</dbReference>
<evidence type="ECO:0000256" key="1">
    <source>
        <dbReference type="ARBA" id="ARBA00004496"/>
    </source>
</evidence>
<dbReference type="PANTHER" id="PTHR22842:SF3">
    <property type="entry name" value="WD REPEAT DOMAIN-CONTAINING PROTEIN 83"/>
    <property type="match status" value="1"/>
</dbReference>
<dbReference type="GO" id="GO:0005737">
    <property type="term" value="C:cytoplasm"/>
    <property type="evidence" value="ECO:0007669"/>
    <property type="project" value="UniProtKB-SubCell"/>
</dbReference>
<dbReference type="Proteomes" id="UP000267027">
    <property type="component" value="Unassembled WGS sequence"/>
</dbReference>
<dbReference type="InterPro" id="IPR051980">
    <property type="entry name" value="WD_repeat_MORG1"/>
</dbReference>
<keyword evidence="7" id="KW-1185">Reference proteome</keyword>
<dbReference type="OMA" id="PDANCVL"/>
<evidence type="ECO:0000256" key="5">
    <source>
        <dbReference type="ARBA" id="ARBA00042222"/>
    </source>
</evidence>
<dbReference type="Pfam" id="PF00400">
    <property type="entry name" value="WD40"/>
    <property type="match status" value="2"/>
</dbReference>
<dbReference type="GO" id="GO:0071013">
    <property type="term" value="C:catalytic step 2 spliceosome"/>
    <property type="evidence" value="ECO:0007669"/>
    <property type="project" value="TreeGrafter"/>
</dbReference>
<dbReference type="GO" id="GO:0000398">
    <property type="term" value="P:mRNA splicing, via spliceosome"/>
    <property type="evidence" value="ECO:0007669"/>
    <property type="project" value="TreeGrafter"/>
</dbReference>
<evidence type="ECO:0000313" key="6">
    <source>
        <dbReference type="EMBL" id="VDM59473.1"/>
    </source>
</evidence>
<dbReference type="InterPro" id="IPR015943">
    <property type="entry name" value="WD40/YVTN_repeat-like_dom_sf"/>
</dbReference>
<dbReference type="InterPro" id="IPR001680">
    <property type="entry name" value="WD40_rpt"/>
</dbReference>
<dbReference type="AlphaFoldDB" id="A0A0R3PR25"/>
<protein>
    <recommendedName>
        <fullName evidence="4">WD repeat domain-containing protein 83</fullName>
    </recommendedName>
    <alternativeName>
        <fullName evidence="5">Mitogen-activated protein kinase organizer 1</fullName>
    </alternativeName>
</protein>
<evidence type="ECO:0000256" key="2">
    <source>
        <dbReference type="ARBA" id="ARBA00022490"/>
    </source>
</evidence>
<dbReference type="STRING" id="334426.A0A0R3PR25"/>
<evidence type="ECO:0000313" key="8">
    <source>
        <dbReference type="WBParaSite" id="ACOC_0000788701-mRNA-1"/>
    </source>
</evidence>
<dbReference type="OrthoDB" id="71437at2759"/>
<evidence type="ECO:0000256" key="3">
    <source>
        <dbReference type="ARBA" id="ARBA00038145"/>
    </source>
</evidence>
<comment type="subcellular location">
    <subcellularLocation>
        <location evidence="1">Cytoplasm</location>
    </subcellularLocation>
</comment>
<sequence length="195" mass="21699">MVTVDVHNYCDLKGNCQPWNETQSFIFFKIFNEATDSVLSVDINGGEIVAGSADGNYRLYNIREGKLHIDFMGENVNCVHFTPDANCVLASVQDGNIRLMDKSSGKMLASYVGHKNFEYKLDSCVLASVEEIASGSEDGFVYIWSLLDSNVVAKLEHPSKIVHSLSAHPKKKHLLTAAGQLVYLWVTKDDEDFEC</sequence>
<reference evidence="8" key="1">
    <citation type="submission" date="2017-02" db="UniProtKB">
        <authorList>
            <consortium name="WormBaseParasite"/>
        </authorList>
    </citation>
    <scope>IDENTIFICATION</scope>
</reference>
<accession>A0A0R3PR25</accession>
<dbReference type="SUPFAM" id="SSF50978">
    <property type="entry name" value="WD40 repeat-like"/>
    <property type="match status" value="1"/>
</dbReference>
<dbReference type="PANTHER" id="PTHR22842">
    <property type="entry name" value="WD40 REPEAT PROTEIN"/>
    <property type="match status" value="1"/>
</dbReference>
<dbReference type="SMART" id="SM00320">
    <property type="entry name" value="WD40"/>
    <property type="match status" value="4"/>
</dbReference>
<dbReference type="EMBL" id="UYYA01004088">
    <property type="protein sequence ID" value="VDM59473.1"/>
    <property type="molecule type" value="Genomic_DNA"/>
</dbReference>
<gene>
    <name evidence="6" type="ORF">ACOC_LOCUS7888</name>
</gene>
<dbReference type="Gene3D" id="2.130.10.10">
    <property type="entry name" value="YVTN repeat-like/Quinoprotein amine dehydrogenase"/>
    <property type="match status" value="1"/>
</dbReference>
<evidence type="ECO:0000256" key="4">
    <source>
        <dbReference type="ARBA" id="ARBA00040453"/>
    </source>
</evidence>
<proteinExistence type="inferred from homology"/>
<dbReference type="WBParaSite" id="ACOC_0000788701-mRNA-1">
    <property type="protein sequence ID" value="ACOC_0000788701-mRNA-1"/>
    <property type="gene ID" value="ACOC_0000788701"/>
</dbReference>
<evidence type="ECO:0000313" key="7">
    <source>
        <dbReference type="Proteomes" id="UP000267027"/>
    </source>
</evidence>
<keyword evidence="2" id="KW-0963">Cytoplasm</keyword>
<name>A0A0R3PR25_ANGCS</name>
<reference evidence="6 7" key="2">
    <citation type="submission" date="2018-11" db="EMBL/GenBank/DDBJ databases">
        <authorList>
            <consortium name="Pathogen Informatics"/>
        </authorList>
    </citation>
    <scope>NUCLEOTIDE SEQUENCE [LARGE SCALE GENOMIC DNA]</scope>
    <source>
        <strain evidence="6 7">Costa Rica</strain>
    </source>
</reference>
<organism evidence="8">
    <name type="scientific">Angiostrongylus costaricensis</name>
    <name type="common">Nematode worm</name>
    <dbReference type="NCBI Taxonomy" id="334426"/>
    <lineage>
        <taxon>Eukaryota</taxon>
        <taxon>Metazoa</taxon>
        <taxon>Ecdysozoa</taxon>
        <taxon>Nematoda</taxon>
        <taxon>Chromadorea</taxon>
        <taxon>Rhabditida</taxon>
        <taxon>Rhabditina</taxon>
        <taxon>Rhabditomorpha</taxon>
        <taxon>Strongyloidea</taxon>
        <taxon>Metastrongylidae</taxon>
        <taxon>Angiostrongylus</taxon>
    </lineage>
</organism>
<comment type="similarity">
    <text evidence="3">Belongs to the WD repeat MORG1 family.</text>
</comment>